<dbReference type="InParanoid" id="A0A2S8SNT5"/>
<evidence type="ECO:0000313" key="2">
    <source>
        <dbReference type="EMBL" id="PQV62450.1"/>
    </source>
</evidence>
<reference evidence="2 3" key="1">
    <citation type="journal article" date="2018" name="Syst. Appl. Microbiol.">
        <title>Abditibacterium utsteinense sp. nov., the first cultivated member of candidate phylum FBP, isolated from ice-free Antarctic soil samples.</title>
        <authorList>
            <person name="Tahon G."/>
            <person name="Tytgat B."/>
            <person name="Lebbe L."/>
            <person name="Carlier A."/>
            <person name="Willems A."/>
        </authorList>
    </citation>
    <scope>NUCLEOTIDE SEQUENCE [LARGE SCALE GENOMIC DNA]</scope>
    <source>
        <strain evidence="2 3">LMG 29911</strain>
    </source>
</reference>
<dbReference type="Proteomes" id="UP000237684">
    <property type="component" value="Unassembled WGS sequence"/>
</dbReference>
<keyword evidence="3" id="KW-1185">Reference proteome</keyword>
<dbReference type="Pfam" id="PF13276">
    <property type="entry name" value="HTH_21"/>
    <property type="match status" value="1"/>
</dbReference>
<dbReference type="InterPro" id="IPR025948">
    <property type="entry name" value="HTH-like_dom"/>
</dbReference>
<name>A0A2S8SNT5_9BACT</name>
<feature type="domain" description="HTH-like" evidence="1">
    <location>
        <begin position="46"/>
        <end position="100"/>
    </location>
</feature>
<proteinExistence type="predicted"/>
<evidence type="ECO:0000313" key="3">
    <source>
        <dbReference type="Proteomes" id="UP000237684"/>
    </source>
</evidence>
<dbReference type="AlphaFoldDB" id="A0A2S8SNT5"/>
<sequence>MVTPAAKNQVAGTIQEKHQLSKRRSCALAGIPTCTARYQNRKKDAALIRDRLKELAEERPRFGYRRLGVLLRCEGHRINLKRVLRLYHEENLKLYARKRKRVTSTLRVKPQKLAGLNQM</sequence>
<gene>
    <name evidence="2" type="ORF">B1R32_1348</name>
</gene>
<evidence type="ECO:0000259" key="1">
    <source>
        <dbReference type="Pfam" id="PF13276"/>
    </source>
</evidence>
<dbReference type="PANTHER" id="PTHR47515">
    <property type="entry name" value="LOW CALCIUM RESPONSE LOCUS PROTEIN T"/>
    <property type="match status" value="1"/>
</dbReference>
<dbReference type="PANTHER" id="PTHR47515:SF1">
    <property type="entry name" value="BLR2054 PROTEIN"/>
    <property type="match status" value="1"/>
</dbReference>
<protein>
    <submittedName>
        <fullName evidence="2">HTH-like domain-containing protein</fullName>
    </submittedName>
</protein>
<organism evidence="2 3">
    <name type="scientific">Abditibacterium utsteinense</name>
    <dbReference type="NCBI Taxonomy" id="1960156"/>
    <lineage>
        <taxon>Bacteria</taxon>
        <taxon>Pseudomonadati</taxon>
        <taxon>Abditibacteriota</taxon>
        <taxon>Abditibacteriia</taxon>
        <taxon>Abditibacteriales</taxon>
        <taxon>Abditibacteriaceae</taxon>
        <taxon>Abditibacterium</taxon>
    </lineage>
</organism>
<accession>A0A2S8SNT5</accession>
<dbReference type="EMBL" id="NIGF01000034">
    <property type="protein sequence ID" value="PQV62450.1"/>
    <property type="molecule type" value="Genomic_DNA"/>
</dbReference>
<comment type="caution">
    <text evidence="2">The sequence shown here is derived from an EMBL/GenBank/DDBJ whole genome shotgun (WGS) entry which is preliminary data.</text>
</comment>